<protein>
    <submittedName>
        <fullName evidence="2">Uncharacterized protein</fullName>
    </submittedName>
</protein>
<feature type="compositionally biased region" description="Basic and acidic residues" evidence="1">
    <location>
        <begin position="249"/>
        <end position="269"/>
    </location>
</feature>
<feature type="compositionally biased region" description="Low complexity" evidence="1">
    <location>
        <begin position="40"/>
        <end position="57"/>
    </location>
</feature>
<feature type="compositionally biased region" description="Polar residues" evidence="1">
    <location>
        <begin position="128"/>
        <end position="142"/>
    </location>
</feature>
<dbReference type="EMBL" id="JAAMPI010000012">
    <property type="protein sequence ID" value="KAF4637720.1"/>
    <property type="molecule type" value="Genomic_DNA"/>
</dbReference>
<feature type="compositionally biased region" description="Low complexity" evidence="1">
    <location>
        <begin position="112"/>
        <end position="125"/>
    </location>
</feature>
<evidence type="ECO:0000313" key="3">
    <source>
        <dbReference type="Proteomes" id="UP000566819"/>
    </source>
</evidence>
<reference evidence="2 3" key="1">
    <citation type="submission" date="2020-03" db="EMBL/GenBank/DDBJ databases">
        <title>Draft Genome Sequence of Cudoniella acicularis.</title>
        <authorList>
            <person name="Buettner E."/>
            <person name="Kellner H."/>
        </authorList>
    </citation>
    <scope>NUCLEOTIDE SEQUENCE [LARGE SCALE GENOMIC DNA]</scope>
    <source>
        <strain evidence="2 3">DSM 108380</strain>
    </source>
</reference>
<keyword evidence="3" id="KW-1185">Reference proteome</keyword>
<feature type="compositionally biased region" description="Basic residues" evidence="1">
    <location>
        <begin position="239"/>
        <end position="248"/>
    </location>
</feature>
<sequence>MQCLVHNGLEACLFPSTHNLSCMRLRSGLEIRSSAANEAARANMADDTDVQSTDVQVGTPVTSSFSTSDSQHPSVSPLPRESSPPGRRQAQQPPQGEPEHRSISPNVPSTNARRPAGPGRLRPGPDSLRSSNPYNPRPQNEASMIGNGHGSTQFLAVPGALSLRRFENESGAWNATSIATQRNPETLKRSISDAGLGDCKLDRNHPDKLESELERIGKGEGKNEEDEEERSGSGEREKKRPKRQKVGRLRREDRNKDWGRGSRDRRDGDDSGEGATAN</sequence>
<accession>A0A8H4RZ02</accession>
<feature type="compositionally biased region" description="Low complexity" evidence="1">
    <location>
        <begin position="84"/>
        <end position="94"/>
    </location>
</feature>
<feature type="compositionally biased region" description="Basic and acidic residues" evidence="1">
    <location>
        <begin position="199"/>
        <end position="222"/>
    </location>
</feature>
<comment type="caution">
    <text evidence="2">The sequence shown here is derived from an EMBL/GenBank/DDBJ whole genome shotgun (WGS) entry which is preliminary data.</text>
</comment>
<evidence type="ECO:0000313" key="2">
    <source>
        <dbReference type="EMBL" id="KAF4637720.1"/>
    </source>
</evidence>
<dbReference type="AlphaFoldDB" id="A0A8H4RZ02"/>
<dbReference type="Proteomes" id="UP000566819">
    <property type="component" value="Unassembled WGS sequence"/>
</dbReference>
<gene>
    <name evidence="2" type="ORF">G7Y89_g344</name>
</gene>
<feature type="region of interest" description="Disordered" evidence="1">
    <location>
        <begin position="40"/>
        <end position="150"/>
    </location>
</feature>
<proteinExistence type="predicted"/>
<evidence type="ECO:0000256" key="1">
    <source>
        <dbReference type="SAM" id="MobiDB-lite"/>
    </source>
</evidence>
<feature type="compositionally biased region" description="Polar residues" evidence="1">
    <location>
        <begin position="59"/>
        <end position="74"/>
    </location>
</feature>
<name>A0A8H4RZ02_9HELO</name>
<organism evidence="2 3">
    <name type="scientific">Cudoniella acicularis</name>
    <dbReference type="NCBI Taxonomy" id="354080"/>
    <lineage>
        <taxon>Eukaryota</taxon>
        <taxon>Fungi</taxon>
        <taxon>Dikarya</taxon>
        <taxon>Ascomycota</taxon>
        <taxon>Pezizomycotina</taxon>
        <taxon>Leotiomycetes</taxon>
        <taxon>Helotiales</taxon>
        <taxon>Tricladiaceae</taxon>
        <taxon>Cudoniella</taxon>
    </lineage>
</organism>
<feature type="region of interest" description="Disordered" evidence="1">
    <location>
        <begin position="181"/>
        <end position="278"/>
    </location>
</feature>